<gene>
    <name evidence="1" type="ORF">HL657_06480</name>
</gene>
<comment type="caution">
    <text evidence="1">The sequence shown here is derived from an EMBL/GenBank/DDBJ whole genome shotgun (WGS) entry which is preliminary data.</text>
</comment>
<proteinExistence type="predicted"/>
<dbReference type="RefSeq" id="WP_317296006.1">
    <property type="nucleotide sequence ID" value="NZ_JABFFQ010000003.1"/>
</dbReference>
<evidence type="ECO:0000313" key="2">
    <source>
        <dbReference type="Proteomes" id="UP001273768"/>
    </source>
</evidence>
<name>A0ABU3Z2M9_9EURY</name>
<sequence>MARRITIPVRSFGSEVGVPEVPELAEWLKGKRGKEADLTTYRLERSLDAQEGVAVPAAGGLFYGERLSAAFQGMADGVLVDEPGIDPSVVAADAHLVCTRRKDARFSLPAPHMLGFRDGYIGDEEEFSETIATAYARLAREMRDAGVRGHVLVADRADQIELEVLASRKIVFFPKNPETFDLELLLEYQGDLILPAHGLGRAADLMEQFRVKKLILLDAEENNLAAAAELADPDMLEVGGYCEDDCPDYWKSLVERAFIPR</sequence>
<dbReference type="EMBL" id="JABFFQ010000003">
    <property type="protein sequence ID" value="MDV4342824.1"/>
    <property type="molecule type" value="Genomic_DNA"/>
</dbReference>
<evidence type="ECO:0000313" key="1">
    <source>
        <dbReference type="EMBL" id="MDV4342824.1"/>
    </source>
</evidence>
<reference evidence="1 2" key="1">
    <citation type="submission" date="2020-05" db="EMBL/GenBank/DDBJ databases">
        <title>Isolation and characterization of methanoarchaea from a cold seep at offshore SW Taiwan.</title>
        <authorList>
            <person name="Chen Y.-W."/>
            <person name="Chen S.-C."/>
            <person name="Lai M.-C."/>
        </authorList>
    </citation>
    <scope>NUCLEOTIDE SEQUENCE [LARGE SCALE GENOMIC DNA]</scope>
    <source>
        <strain evidence="1 2">YWC-01</strain>
    </source>
</reference>
<accession>A0ABU3Z2M9</accession>
<protein>
    <submittedName>
        <fullName evidence="1">Uncharacterized protein</fullName>
    </submittedName>
</protein>
<dbReference type="Proteomes" id="UP001273768">
    <property type="component" value="Unassembled WGS sequence"/>
</dbReference>
<organism evidence="1 2">
    <name type="scientific">Methanoculleus nereidis</name>
    <dbReference type="NCBI Taxonomy" id="2735141"/>
    <lineage>
        <taxon>Archaea</taxon>
        <taxon>Methanobacteriati</taxon>
        <taxon>Methanobacteriota</taxon>
        <taxon>Stenosarchaea group</taxon>
        <taxon>Methanomicrobia</taxon>
        <taxon>Methanomicrobiales</taxon>
        <taxon>Methanomicrobiaceae</taxon>
        <taxon>Methanoculleus</taxon>
    </lineage>
</organism>
<keyword evidence="2" id="KW-1185">Reference proteome</keyword>